<dbReference type="RefSeq" id="WP_209597600.1">
    <property type="nucleotide sequence ID" value="NZ_JAGJCF010000026.1"/>
</dbReference>
<evidence type="ECO:0000256" key="4">
    <source>
        <dbReference type="ARBA" id="ARBA00023125"/>
    </source>
</evidence>
<dbReference type="PANTHER" id="PTHR48111">
    <property type="entry name" value="REGULATOR OF RPOS"/>
    <property type="match status" value="1"/>
</dbReference>
<gene>
    <name evidence="8" type="ORF">J6595_21405</name>
</gene>
<keyword evidence="1 6" id="KW-0597">Phosphoprotein</keyword>
<evidence type="ECO:0000256" key="2">
    <source>
        <dbReference type="ARBA" id="ARBA00023012"/>
    </source>
</evidence>
<protein>
    <submittedName>
        <fullName evidence="8">Response regulator</fullName>
    </submittedName>
</protein>
<keyword evidence="4" id="KW-0238">DNA-binding</keyword>
<dbReference type="SUPFAM" id="SSF52172">
    <property type="entry name" value="CheY-like"/>
    <property type="match status" value="1"/>
</dbReference>
<dbReference type="InterPro" id="IPR011006">
    <property type="entry name" value="CheY-like_superfamily"/>
</dbReference>
<dbReference type="Gene3D" id="3.40.50.2300">
    <property type="match status" value="1"/>
</dbReference>
<accession>A0ABS4BN88</accession>
<dbReference type="InterPro" id="IPR039420">
    <property type="entry name" value="WalR-like"/>
</dbReference>
<keyword evidence="3" id="KW-0805">Transcription regulation</keyword>
<evidence type="ECO:0000313" key="9">
    <source>
        <dbReference type="Proteomes" id="UP000678276"/>
    </source>
</evidence>
<proteinExistence type="predicted"/>
<dbReference type="PROSITE" id="PS50110">
    <property type="entry name" value="RESPONSE_REGULATORY"/>
    <property type="match status" value="1"/>
</dbReference>
<dbReference type="InterPro" id="IPR001789">
    <property type="entry name" value="Sig_transdc_resp-reg_receiver"/>
</dbReference>
<dbReference type="PANTHER" id="PTHR48111:SF1">
    <property type="entry name" value="TWO-COMPONENT RESPONSE REGULATOR ORR33"/>
    <property type="match status" value="1"/>
</dbReference>
<evidence type="ECO:0000256" key="3">
    <source>
        <dbReference type="ARBA" id="ARBA00023015"/>
    </source>
</evidence>
<keyword evidence="2" id="KW-0902">Two-component regulatory system</keyword>
<organism evidence="8 9">
    <name type="scientific">Jiella mangrovi</name>
    <dbReference type="NCBI Taxonomy" id="2821407"/>
    <lineage>
        <taxon>Bacteria</taxon>
        <taxon>Pseudomonadati</taxon>
        <taxon>Pseudomonadota</taxon>
        <taxon>Alphaproteobacteria</taxon>
        <taxon>Hyphomicrobiales</taxon>
        <taxon>Aurantimonadaceae</taxon>
        <taxon>Jiella</taxon>
    </lineage>
</organism>
<reference evidence="8 9" key="1">
    <citation type="submission" date="2021-04" db="EMBL/GenBank/DDBJ databases">
        <title>Whole genome sequence of Jiella sp. KSK16Y-1.</title>
        <authorList>
            <person name="Tuo L."/>
        </authorList>
    </citation>
    <scope>NUCLEOTIDE SEQUENCE [LARGE SCALE GENOMIC DNA]</scope>
    <source>
        <strain evidence="8 9">KSK16Y-1</strain>
    </source>
</reference>
<evidence type="ECO:0000259" key="7">
    <source>
        <dbReference type="PROSITE" id="PS50110"/>
    </source>
</evidence>
<comment type="caution">
    <text evidence="8">The sequence shown here is derived from an EMBL/GenBank/DDBJ whole genome shotgun (WGS) entry which is preliminary data.</text>
</comment>
<evidence type="ECO:0000256" key="1">
    <source>
        <dbReference type="ARBA" id="ARBA00022553"/>
    </source>
</evidence>
<dbReference type="SMART" id="SM00448">
    <property type="entry name" value="REC"/>
    <property type="match status" value="1"/>
</dbReference>
<dbReference type="Pfam" id="PF00072">
    <property type="entry name" value="Response_reg"/>
    <property type="match status" value="1"/>
</dbReference>
<dbReference type="Proteomes" id="UP000678276">
    <property type="component" value="Unassembled WGS sequence"/>
</dbReference>
<dbReference type="CDD" id="cd00156">
    <property type="entry name" value="REC"/>
    <property type="match status" value="1"/>
</dbReference>
<dbReference type="EMBL" id="JAGJCF010000026">
    <property type="protein sequence ID" value="MBP0618145.1"/>
    <property type="molecule type" value="Genomic_DNA"/>
</dbReference>
<feature type="domain" description="Response regulatory" evidence="7">
    <location>
        <begin position="22"/>
        <end position="140"/>
    </location>
</feature>
<evidence type="ECO:0000256" key="6">
    <source>
        <dbReference type="PROSITE-ProRule" id="PRU00169"/>
    </source>
</evidence>
<name>A0ABS4BN88_9HYPH</name>
<evidence type="ECO:0000313" key="8">
    <source>
        <dbReference type="EMBL" id="MBP0618145.1"/>
    </source>
</evidence>
<evidence type="ECO:0000256" key="5">
    <source>
        <dbReference type="ARBA" id="ARBA00023163"/>
    </source>
</evidence>
<sequence length="291" mass="31458">MTSIKSQLSQIEAKSRHQALVSLLLVEDNPADADIVGEMLSLVGDGTDYVVRHVATLAAASALLESEPVDVILLDLRLPDAQGVEAVRAIQSVSPEAPIVVLTGIADEDAALQCIDAGAQDYLAKDELQPLRLRRTIGYAVARLRETQLREMQTVLSHYRALSSSGAHTSVTATVTGVGALRDRDPGFFGDMIEDYTTLLARYIERLTRDSEKPKDIMGRISTAIGDAGGGPRDLLDIHVAALERSVHRIPSERASATVIEGRLLALEMMGLLVDYYRTGSSRRFGARGPK</sequence>
<keyword evidence="9" id="KW-1185">Reference proteome</keyword>
<feature type="modified residue" description="4-aspartylphosphate" evidence="6">
    <location>
        <position position="75"/>
    </location>
</feature>
<keyword evidence="5" id="KW-0804">Transcription</keyword>